<reference evidence="1 2" key="1">
    <citation type="submission" date="2018-02" db="EMBL/GenBank/DDBJ databases">
        <title>The genomes of Aspergillus section Nigri reveals drivers in fungal speciation.</title>
        <authorList>
            <consortium name="DOE Joint Genome Institute"/>
            <person name="Vesth T.C."/>
            <person name="Nybo J."/>
            <person name="Theobald S."/>
            <person name="Brandl J."/>
            <person name="Frisvad J.C."/>
            <person name="Nielsen K.F."/>
            <person name="Lyhne E.K."/>
            <person name="Kogle M.E."/>
            <person name="Kuo A."/>
            <person name="Riley R."/>
            <person name="Clum A."/>
            <person name="Nolan M."/>
            <person name="Lipzen A."/>
            <person name="Salamov A."/>
            <person name="Henrissat B."/>
            <person name="Wiebenga A."/>
            <person name="De vries R.P."/>
            <person name="Grigoriev I.V."/>
            <person name="Mortensen U.H."/>
            <person name="Andersen M.R."/>
            <person name="Baker S.E."/>
        </authorList>
    </citation>
    <scope>NUCLEOTIDE SEQUENCE [LARGE SCALE GENOMIC DNA]</scope>
    <source>
        <strain evidence="1 2">CBS 114.80</strain>
    </source>
</reference>
<evidence type="ECO:0000313" key="2">
    <source>
        <dbReference type="Proteomes" id="UP000248817"/>
    </source>
</evidence>
<keyword evidence="2" id="KW-1185">Reference proteome</keyword>
<accession>A0A2V5I2J0</accession>
<organism evidence="1 2">
    <name type="scientific">Aspergillus indologenus CBS 114.80</name>
    <dbReference type="NCBI Taxonomy" id="1450541"/>
    <lineage>
        <taxon>Eukaryota</taxon>
        <taxon>Fungi</taxon>
        <taxon>Dikarya</taxon>
        <taxon>Ascomycota</taxon>
        <taxon>Pezizomycotina</taxon>
        <taxon>Eurotiomycetes</taxon>
        <taxon>Eurotiomycetidae</taxon>
        <taxon>Eurotiales</taxon>
        <taxon>Aspergillaceae</taxon>
        <taxon>Aspergillus</taxon>
        <taxon>Aspergillus subgen. Circumdati</taxon>
    </lineage>
</organism>
<dbReference type="AlphaFoldDB" id="A0A2V5I2J0"/>
<name>A0A2V5I2J0_9EURO</name>
<sequence length="158" mass="18006">MLDTIFPRAEGYIYWRSVGVNPYNDDALAEVLLVKTPRSGTFFAVVGGPEPAEARAALTRFYLLQHHLRAGLGDIDRKGIVVANGQCRFYVVGHNAPEPRHLVTDNTVLHDPVNERWPPHAYDIMQESIRIGHILWEWKQQCFAQQFWSWPPGASVQE</sequence>
<evidence type="ECO:0000313" key="1">
    <source>
        <dbReference type="EMBL" id="PYI28173.1"/>
    </source>
</evidence>
<dbReference type="EMBL" id="KZ825554">
    <property type="protein sequence ID" value="PYI28173.1"/>
    <property type="molecule type" value="Genomic_DNA"/>
</dbReference>
<proteinExistence type="predicted"/>
<dbReference type="Proteomes" id="UP000248817">
    <property type="component" value="Unassembled WGS sequence"/>
</dbReference>
<protein>
    <submittedName>
        <fullName evidence="1">Uncharacterized protein</fullName>
    </submittedName>
</protein>
<gene>
    <name evidence="1" type="ORF">BP00DRAFT_272226</name>
</gene>